<dbReference type="Proteomes" id="UP000027361">
    <property type="component" value="Unassembled WGS sequence"/>
</dbReference>
<dbReference type="HOGENOM" id="CLU_1897649_0_0_1"/>
<dbReference type="InParanoid" id="A0A066WMZ7"/>
<organism evidence="1 2">
    <name type="scientific">Tilletiaria anomala (strain ATCC 24038 / CBS 436.72 / UBC 951)</name>
    <dbReference type="NCBI Taxonomy" id="1037660"/>
    <lineage>
        <taxon>Eukaryota</taxon>
        <taxon>Fungi</taxon>
        <taxon>Dikarya</taxon>
        <taxon>Basidiomycota</taxon>
        <taxon>Ustilaginomycotina</taxon>
        <taxon>Exobasidiomycetes</taxon>
        <taxon>Georgefischeriales</taxon>
        <taxon>Tilletiariaceae</taxon>
        <taxon>Tilletiaria</taxon>
    </lineage>
</organism>
<dbReference type="EMBL" id="JMSN01000015">
    <property type="protein sequence ID" value="KDN52010.1"/>
    <property type="molecule type" value="Genomic_DNA"/>
</dbReference>
<accession>A0A066WMZ7</accession>
<dbReference type="RefSeq" id="XP_013244859.1">
    <property type="nucleotide sequence ID" value="XM_013389405.1"/>
</dbReference>
<proteinExistence type="predicted"/>
<sequence>MKLCHQVSSQLRERRAVGAVSPRCCFILVRPSRLFSANTCTSLVLRCPSWNTCVSDSARPESPGASHVQIRLDQFIAGPKVATRECGTSWRVSRVRYGYERGVAGSMCGRDFADTTVADSFMKEQWLYVLLDLY</sequence>
<comment type="caution">
    <text evidence="1">The sequence shown here is derived from an EMBL/GenBank/DDBJ whole genome shotgun (WGS) entry which is preliminary data.</text>
</comment>
<evidence type="ECO:0000313" key="1">
    <source>
        <dbReference type="EMBL" id="KDN52010.1"/>
    </source>
</evidence>
<keyword evidence="2" id="KW-1185">Reference proteome</keyword>
<dbReference type="AlphaFoldDB" id="A0A066WMZ7"/>
<dbReference type="GeneID" id="25263965"/>
<gene>
    <name evidence="1" type="ORF">K437DRAFT_254746</name>
</gene>
<protein>
    <submittedName>
        <fullName evidence="1">Uncharacterized protein</fullName>
    </submittedName>
</protein>
<feature type="non-terminal residue" evidence="1">
    <location>
        <position position="1"/>
    </location>
</feature>
<name>A0A066WMZ7_TILAU</name>
<evidence type="ECO:0000313" key="2">
    <source>
        <dbReference type="Proteomes" id="UP000027361"/>
    </source>
</evidence>
<reference evidence="1 2" key="1">
    <citation type="submission" date="2014-05" db="EMBL/GenBank/DDBJ databases">
        <title>Draft genome sequence of a rare smut relative, Tilletiaria anomala UBC 951.</title>
        <authorList>
            <consortium name="DOE Joint Genome Institute"/>
            <person name="Toome M."/>
            <person name="Kuo A."/>
            <person name="Henrissat B."/>
            <person name="Lipzen A."/>
            <person name="Tritt A."/>
            <person name="Yoshinaga Y."/>
            <person name="Zane M."/>
            <person name="Barry K."/>
            <person name="Grigoriev I.V."/>
            <person name="Spatafora J.W."/>
            <person name="Aimea M.C."/>
        </authorList>
    </citation>
    <scope>NUCLEOTIDE SEQUENCE [LARGE SCALE GENOMIC DNA]</scope>
    <source>
        <strain evidence="1 2">UBC 951</strain>
    </source>
</reference>